<keyword evidence="2" id="KW-1185">Reference proteome</keyword>
<dbReference type="AlphaFoldDB" id="A0A4Y2CJS0"/>
<sequence length="122" mass="14026">MIVLIHINHRLNIIEIAKDIGINKRSFPTILTDRIQTILAQDALQHSYDIFTMLCDVQNIVEASWSYRKISCANRGRFALKQNLCLFSLLMRKALICSKELLDRPNVDQIISTIRNSQALTL</sequence>
<name>A0A4Y2CJS0_ARAVE</name>
<evidence type="ECO:0000313" key="1">
    <source>
        <dbReference type="EMBL" id="GBM04620.1"/>
    </source>
</evidence>
<proteinExistence type="predicted"/>
<dbReference type="EMBL" id="BGPR01000205">
    <property type="protein sequence ID" value="GBM04620.1"/>
    <property type="molecule type" value="Genomic_DNA"/>
</dbReference>
<organism evidence="1 2">
    <name type="scientific">Araneus ventricosus</name>
    <name type="common">Orbweaver spider</name>
    <name type="synonym">Epeira ventricosa</name>
    <dbReference type="NCBI Taxonomy" id="182803"/>
    <lineage>
        <taxon>Eukaryota</taxon>
        <taxon>Metazoa</taxon>
        <taxon>Ecdysozoa</taxon>
        <taxon>Arthropoda</taxon>
        <taxon>Chelicerata</taxon>
        <taxon>Arachnida</taxon>
        <taxon>Araneae</taxon>
        <taxon>Araneomorphae</taxon>
        <taxon>Entelegynae</taxon>
        <taxon>Araneoidea</taxon>
        <taxon>Araneidae</taxon>
        <taxon>Araneus</taxon>
    </lineage>
</organism>
<protein>
    <submittedName>
        <fullName evidence="1">Uncharacterized protein</fullName>
    </submittedName>
</protein>
<comment type="caution">
    <text evidence="1">The sequence shown here is derived from an EMBL/GenBank/DDBJ whole genome shotgun (WGS) entry which is preliminary data.</text>
</comment>
<accession>A0A4Y2CJS0</accession>
<reference evidence="1 2" key="1">
    <citation type="journal article" date="2019" name="Sci. Rep.">
        <title>Orb-weaving spider Araneus ventricosus genome elucidates the spidroin gene catalogue.</title>
        <authorList>
            <person name="Kono N."/>
            <person name="Nakamura H."/>
            <person name="Ohtoshi R."/>
            <person name="Moran D.A.P."/>
            <person name="Shinohara A."/>
            <person name="Yoshida Y."/>
            <person name="Fujiwara M."/>
            <person name="Mori M."/>
            <person name="Tomita M."/>
            <person name="Arakawa K."/>
        </authorList>
    </citation>
    <scope>NUCLEOTIDE SEQUENCE [LARGE SCALE GENOMIC DNA]</scope>
</reference>
<evidence type="ECO:0000313" key="2">
    <source>
        <dbReference type="Proteomes" id="UP000499080"/>
    </source>
</evidence>
<gene>
    <name evidence="1" type="ORF">AVEN_75578_1</name>
</gene>
<dbReference type="Proteomes" id="UP000499080">
    <property type="component" value="Unassembled WGS sequence"/>
</dbReference>